<comment type="caution">
    <text evidence="1">The sequence shown here is derived from an EMBL/GenBank/DDBJ whole genome shotgun (WGS) entry which is preliminary data.</text>
</comment>
<accession>A0A4D9DDX8</accession>
<dbReference type="Proteomes" id="UP000297703">
    <property type="component" value="Unassembled WGS sequence"/>
</dbReference>
<organism evidence="1 2">
    <name type="scientific">Platysternon megacephalum</name>
    <name type="common">big-headed turtle</name>
    <dbReference type="NCBI Taxonomy" id="55544"/>
    <lineage>
        <taxon>Eukaryota</taxon>
        <taxon>Metazoa</taxon>
        <taxon>Chordata</taxon>
        <taxon>Craniata</taxon>
        <taxon>Vertebrata</taxon>
        <taxon>Euteleostomi</taxon>
        <taxon>Archelosauria</taxon>
        <taxon>Testudinata</taxon>
        <taxon>Testudines</taxon>
        <taxon>Cryptodira</taxon>
        <taxon>Durocryptodira</taxon>
        <taxon>Testudinoidea</taxon>
        <taxon>Platysternidae</taxon>
        <taxon>Platysternon</taxon>
    </lineage>
</organism>
<sequence length="153" mass="18018">MVPIEKLSCKQLEEKILEVSRSHKKYFYLGYTETVSSYLQSTGPKSEEWRELKKLFLKETVHYSQVTARHLVRFSEQRLIDQYRKRLKCLNESPQGKHRPGVVYVVVYTLNRAAQQRGAMWGGGAARVVQDPWKNDLLLQIKEIKEMYQDRAI</sequence>
<reference evidence="1 2" key="2">
    <citation type="submission" date="2019-04" db="EMBL/GenBank/DDBJ databases">
        <title>The genome sequence of big-headed turtle.</title>
        <authorList>
            <person name="Gong S."/>
        </authorList>
    </citation>
    <scope>NUCLEOTIDE SEQUENCE [LARGE SCALE GENOMIC DNA]</scope>
    <source>
        <strain evidence="1">DO16091913</strain>
        <tissue evidence="1">Muscle</tissue>
    </source>
</reference>
<evidence type="ECO:0000313" key="2">
    <source>
        <dbReference type="Proteomes" id="UP000297703"/>
    </source>
</evidence>
<dbReference type="EMBL" id="QXTE01003252">
    <property type="protein sequence ID" value="TFJ95624.1"/>
    <property type="molecule type" value="Genomic_DNA"/>
</dbReference>
<keyword evidence="2" id="KW-1185">Reference proteome</keyword>
<dbReference type="AlphaFoldDB" id="A0A4D9DDX8"/>
<proteinExistence type="predicted"/>
<reference evidence="1 2" key="1">
    <citation type="submission" date="2019-04" db="EMBL/GenBank/DDBJ databases">
        <title>Draft genome of the big-headed turtle Platysternon megacephalum.</title>
        <authorList>
            <person name="Gong S."/>
        </authorList>
    </citation>
    <scope>NUCLEOTIDE SEQUENCE [LARGE SCALE GENOMIC DNA]</scope>
    <source>
        <strain evidence="1">DO16091913</strain>
        <tissue evidence="1">Muscle</tissue>
    </source>
</reference>
<evidence type="ECO:0000313" key="1">
    <source>
        <dbReference type="EMBL" id="TFJ95624.1"/>
    </source>
</evidence>
<protein>
    <submittedName>
        <fullName evidence="1">Uncharacterized protein</fullName>
    </submittedName>
</protein>
<name>A0A4D9DDX8_9SAUR</name>
<gene>
    <name evidence="1" type="ORF">DR999_PMT22746</name>
</gene>